<dbReference type="AlphaFoldDB" id="A0A150QYA5"/>
<dbReference type="OrthoDB" id="5490961at2"/>
<keyword evidence="2" id="KW-0677">Repeat</keyword>
<dbReference type="RefSeq" id="WP_061606050.1">
    <property type="nucleotide sequence ID" value="NZ_JEMA01000230.1"/>
</dbReference>
<dbReference type="Pfam" id="PF13948">
    <property type="entry name" value="DUF4215"/>
    <property type="match status" value="1"/>
</dbReference>
<feature type="signal peptide" evidence="5">
    <location>
        <begin position="1"/>
        <end position="24"/>
    </location>
</feature>
<dbReference type="SUPFAM" id="SSF89260">
    <property type="entry name" value="Collagen-binding domain"/>
    <property type="match status" value="1"/>
</dbReference>
<feature type="compositionally biased region" description="Gly residues" evidence="4">
    <location>
        <begin position="41"/>
        <end position="65"/>
    </location>
</feature>
<dbReference type="Proteomes" id="UP000075260">
    <property type="component" value="Unassembled WGS sequence"/>
</dbReference>
<keyword evidence="1 5" id="KW-0732">Signal</keyword>
<feature type="chain" id="PRO_5007567464" description="Peptidase C-terminal archaeal/bacterial domain-containing protein" evidence="5">
    <location>
        <begin position="25"/>
        <end position="577"/>
    </location>
</feature>
<organism evidence="6 7">
    <name type="scientific">Sorangium cellulosum</name>
    <name type="common">Polyangium cellulosum</name>
    <dbReference type="NCBI Taxonomy" id="56"/>
    <lineage>
        <taxon>Bacteria</taxon>
        <taxon>Pseudomonadati</taxon>
        <taxon>Myxococcota</taxon>
        <taxon>Polyangia</taxon>
        <taxon>Polyangiales</taxon>
        <taxon>Polyangiaceae</taxon>
        <taxon>Sorangium</taxon>
    </lineage>
</organism>
<name>A0A150QYA5_SORCE</name>
<evidence type="ECO:0000313" key="6">
    <source>
        <dbReference type="EMBL" id="KYF72892.1"/>
    </source>
</evidence>
<sequence>MSGFRVRRSITAAALLCAAAGTIAACGDDDRPRPRPPSSSGGAGGGGEGGGGEGGGGEGGGGGAPPGACGDGVAEAEEACDEADLKGASCQSLGFEGGELQCSAACAVDASRCSSAEACQDGQDNDLDGLADCGDPACEAACADMCAAPVALPDPAAATGDTSGHAVIDSGCMASGPGVAYTFTAAATGLLDVVLVPETDARLLAVLRGACADAATTVACGNVSVGPGIDNRLTVPVREGDAFHIVVTGADEGQTGPFALSVRSRQTVCGDGIQDSTEACDNPVDEEDDGCDEDCRIEPTEVEPNNTLATANPHAAPFFGSIDPAGDQDVVRVTVPSGPTVLIAETTDVTSNDCLNHRLDSVIEILDNSGATIVRRDRGETGLCARAVAPSLAAGDYYVRVTAGSGGPPTFPYGLEVTLVEEACGDGNLTEGEQCDDGNTAALDGCSPTCRFELDETEPNSTPAQANAYASPWLAEIAPAGDVDVIAVQVPGPSSTIHVNVSDNGTGACMNGLLDSHVEILGTDGATVIVADDDTGVGYCSYASASDLAAGTYHVRIRAADLVPNATFFYRLNVTVL</sequence>
<gene>
    <name evidence="6" type="ORF">BE15_43425</name>
</gene>
<dbReference type="InterPro" id="IPR011936">
    <property type="entry name" value="Myxo_disulph_rpt"/>
</dbReference>
<dbReference type="NCBIfam" id="TIGR02232">
    <property type="entry name" value="myxo_disulf_rpt"/>
    <property type="match status" value="1"/>
</dbReference>
<comment type="caution">
    <text evidence="6">The sequence shown here is derived from an EMBL/GenBank/DDBJ whole genome shotgun (WGS) entry which is preliminary data.</text>
</comment>
<reference evidence="6 7" key="1">
    <citation type="submission" date="2014-02" db="EMBL/GenBank/DDBJ databases">
        <title>The small core and large imbalanced accessory genome model reveals a collaborative survival strategy of Sorangium cellulosum strains in nature.</title>
        <authorList>
            <person name="Han K."/>
            <person name="Peng R."/>
            <person name="Blom J."/>
            <person name="Li Y.-Z."/>
        </authorList>
    </citation>
    <scope>NUCLEOTIDE SEQUENCE [LARGE SCALE GENOMIC DNA]</scope>
    <source>
        <strain evidence="6 7">So0008-312</strain>
    </source>
</reference>
<keyword evidence="3" id="KW-1015">Disulfide bond</keyword>
<feature type="region of interest" description="Disordered" evidence="4">
    <location>
        <begin position="25"/>
        <end position="68"/>
    </location>
</feature>
<evidence type="ECO:0000256" key="4">
    <source>
        <dbReference type="SAM" id="MobiDB-lite"/>
    </source>
</evidence>
<protein>
    <recommendedName>
        <fullName evidence="8">Peptidase C-terminal archaeal/bacterial domain-containing protein</fullName>
    </recommendedName>
</protein>
<dbReference type="Gene3D" id="2.60.120.380">
    <property type="match status" value="2"/>
</dbReference>
<dbReference type="PROSITE" id="PS51257">
    <property type="entry name" value="PROKAR_LIPOPROTEIN"/>
    <property type="match status" value="1"/>
</dbReference>
<evidence type="ECO:0000256" key="3">
    <source>
        <dbReference type="ARBA" id="ARBA00023157"/>
    </source>
</evidence>
<proteinExistence type="predicted"/>
<dbReference type="EMBL" id="JEMA01000230">
    <property type="protein sequence ID" value="KYF72892.1"/>
    <property type="molecule type" value="Genomic_DNA"/>
</dbReference>
<evidence type="ECO:0000256" key="1">
    <source>
        <dbReference type="ARBA" id="ARBA00022729"/>
    </source>
</evidence>
<evidence type="ECO:0000313" key="7">
    <source>
        <dbReference type="Proteomes" id="UP000075260"/>
    </source>
</evidence>
<evidence type="ECO:0000256" key="2">
    <source>
        <dbReference type="ARBA" id="ARBA00022737"/>
    </source>
</evidence>
<accession>A0A150QYA5</accession>
<evidence type="ECO:0000256" key="5">
    <source>
        <dbReference type="SAM" id="SignalP"/>
    </source>
</evidence>
<evidence type="ECO:0008006" key="8">
    <source>
        <dbReference type="Google" id="ProtNLM"/>
    </source>
</evidence>